<sequence>MGDAWLAPDTCGVKLAEFEAMTRQMTRAAPALATLADQLWQTLHAAGVSTAPALEIRRLAAWATDAASDLRRRNLLAHDMDRRTTAPKLCAPDGTYLTLPDRFGDQVSHFEGISLADVLRRAAAGDRSAWKELDRIRPEDVTPAFAKALTTSLGADGLLAVPVALAERLAADMNLEPADGSLHLVSDTQINADAERARGALSILTRCLALTTDPQGKGSMGDQFLIRLREAGRSRFTNGVDGYQSLSTLLAADATTAFSPAFFRVIGHDMIAYDRDRRKTSPDVVTDLSGHFHLGNALDAGTTKVVRESGGLLDRHDVHPQREILSPLLETAAHSGRDAAQTLLTGWHGPFAPKDPTLKPDSDLYYLIHDLRHDWGRTDHGKSLGNALRTATTSQDEASTTLTLQAAKVLADDARTHFGVDVSGNRITIGDGADDLAAMRPAMADVLAQHIGKVQEVYRFFQSTTREEGATPLRNGDLDYALLDICRDANAYDTLLKAQVAHARIQIDRTIAEGQDLPNALKGEGRMLGHLIEARNRAVGGEKARLAEDLARLNAEADRLTGLIPVAGTYARYAATLPKGEQAATWLTGKVMAAMKAQVVQHLAEKPDPTVLASKDNAEAVERLFTQMVTSSLVEHGKYSAADVSGQPFADPTHPGKIKAIDSMSGTELNSLLSWANESVSLGNMSDDLSGALERGRVDTSGHYRDDSGDNLPPSVSR</sequence>
<feature type="compositionally biased region" description="Basic and acidic residues" evidence="1">
    <location>
        <begin position="697"/>
        <end position="708"/>
    </location>
</feature>
<feature type="region of interest" description="Disordered" evidence="1">
    <location>
        <begin position="697"/>
        <end position="718"/>
    </location>
</feature>
<proteinExistence type="predicted"/>
<protein>
    <submittedName>
        <fullName evidence="2">Uncharacterized protein</fullName>
    </submittedName>
</protein>
<reference evidence="2 3" key="1">
    <citation type="submission" date="2018-10" db="EMBL/GenBank/DDBJ databases">
        <title>Isolation from soil.</title>
        <authorList>
            <person name="Hu J."/>
        </authorList>
    </citation>
    <scope>NUCLEOTIDE SEQUENCE [LARGE SCALE GENOMIC DNA]</scope>
    <source>
        <strain evidence="2 3">NEAU-Ht49</strain>
    </source>
</reference>
<gene>
    <name evidence="2" type="ORF">EBO15_25015</name>
</gene>
<dbReference type="AlphaFoldDB" id="A0A3M2LVJ0"/>
<name>A0A3M2LVJ0_9ACTN</name>
<dbReference type="OrthoDB" id="3491585at2"/>
<accession>A0A3M2LVJ0</accession>
<evidence type="ECO:0000313" key="3">
    <source>
        <dbReference type="Proteomes" id="UP000282674"/>
    </source>
</evidence>
<dbReference type="RefSeq" id="WP_122196879.1">
    <property type="nucleotide sequence ID" value="NZ_JBHSKC010000001.1"/>
</dbReference>
<organism evidence="2 3">
    <name type="scientific">Actinomadura harenae</name>
    <dbReference type="NCBI Taxonomy" id="2483351"/>
    <lineage>
        <taxon>Bacteria</taxon>
        <taxon>Bacillati</taxon>
        <taxon>Actinomycetota</taxon>
        <taxon>Actinomycetes</taxon>
        <taxon>Streptosporangiales</taxon>
        <taxon>Thermomonosporaceae</taxon>
        <taxon>Actinomadura</taxon>
    </lineage>
</organism>
<dbReference type="Proteomes" id="UP000282674">
    <property type="component" value="Unassembled WGS sequence"/>
</dbReference>
<dbReference type="EMBL" id="RFFG01000048">
    <property type="protein sequence ID" value="RMI40920.1"/>
    <property type="molecule type" value="Genomic_DNA"/>
</dbReference>
<evidence type="ECO:0000313" key="2">
    <source>
        <dbReference type="EMBL" id="RMI40920.1"/>
    </source>
</evidence>
<evidence type="ECO:0000256" key="1">
    <source>
        <dbReference type="SAM" id="MobiDB-lite"/>
    </source>
</evidence>
<keyword evidence="3" id="KW-1185">Reference proteome</keyword>
<comment type="caution">
    <text evidence="2">The sequence shown here is derived from an EMBL/GenBank/DDBJ whole genome shotgun (WGS) entry which is preliminary data.</text>
</comment>